<dbReference type="CDD" id="cd18548">
    <property type="entry name" value="ABC_6TM_Tm287_like"/>
    <property type="match status" value="1"/>
</dbReference>
<evidence type="ECO:0000256" key="3">
    <source>
        <dbReference type="ARBA" id="ARBA00022475"/>
    </source>
</evidence>
<dbReference type="AlphaFoldDB" id="A0A402B9R1"/>
<dbReference type="Gene3D" id="3.40.50.300">
    <property type="entry name" value="P-loop containing nucleotide triphosphate hydrolases"/>
    <property type="match status" value="1"/>
</dbReference>
<feature type="domain" description="ABC transporter" evidence="10">
    <location>
        <begin position="332"/>
        <end position="567"/>
    </location>
</feature>
<keyword evidence="6 12" id="KW-0067">ATP-binding</keyword>
<keyword evidence="7 9" id="KW-1133">Transmembrane helix</keyword>
<feature type="transmembrane region" description="Helical" evidence="9">
    <location>
        <begin position="126"/>
        <end position="149"/>
    </location>
</feature>
<feature type="transmembrane region" description="Helical" evidence="9">
    <location>
        <begin position="236"/>
        <end position="257"/>
    </location>
</feature>
<evidence type="ECO:0000313" key="12">
    <source>
        <dbReference type="EMBL" id="GCE28042.1"/>
    </source>
</evidence>
<dbReference type="PROSITE" id="PS50893">
    <property type="entry name" value="ABC_TRANSPORTER_2"/>
    <property type="match status" value="1"/>
</dbReference>
<dbReference type="InterPro" id="IPR003593">
    <property type="entry name" value="AAA+_ATPase"/>
</dbReference>
<dbReference type="GO" id="GO:0015421">
    <property type="term" value="F:ABC-type oligopeptide transporter activity"/>
    <property type="evidence" value="ECO:0007669"/>
    <property type="project" value="TreeGrafter"/>
</dbReference>
<feature type="transmembrane region" description="Helical" evidence="9">
    <location>
        <begin position="269"/>
        <end position="296"/>
    </location>
</feature>
<dbReference type="Pfam" id="PF00005">
    <property type="entry name" value="ABC_tran"/>
    <property type="match status" value="1"/>
</dbReference>
<organism evidence="12 13">
    <name type="scientific">Dictyobacter alpinus</name>
    <dbReference type="NCBI Taxonomy" id="2014873"/>
    <lineage>
        <taxon>Bacteria</taxon>
        <taxon>Bacillati</taxon>
        <taxon>Chloroflexota</taxon>
        <taxon>Ktedonobacteria</taxon>
        <taxon>Ktedonobacterales</taxon>
        <taxon>Dictyobacteraceae</taxon>
        <taxon>Dictyobacter</taxon>
    </lineage>
</organism>
<evidence type="ECO:0000259" key="10">
    <source>
        <dbReference type="PROSITE" id="PS50893"/>
    </source>
</evidence>
<keyword evidence="5" id="KW-0547">Nucleotide-binding</keyword>
<keyword evidence="2" id="KW-0813">Transport</keyword>
<dbReference type="Gene3D" id="1.20.1560.10">
    <property type="entry name" value="ABC transporter type 1, transmembrane domain"/>
    <property type="match status" value="1"/>
</dbReference>
<sequence>MIKLFRFLQPYRWYVALVVILVLLQSLSDLYLPTLMADIVDTGIVKGDTNYIIRVGGLMLLIAIGGTCCSVIASYFSAKSAIGFGRIVRAKIFHRVEQFSLHEFDQIGTASLITRTTNDTTQVQQILIIMLRMMIGAPLICIGGIIMALSQDVQLSWVFVAAIPVIIISILIITGKAIPLFKIMQLKIDKLNLVLDEGLTGVRVIRAFDRVRHEEQRFDAANTDLTNTAIKVNRTIAALMPLMMLLLNFTTIAIVWFGSIRINNGDMKVGALIAFLQYAMQIMFSLIMVSMMFVMLPRASASAERINKVLEIDPEIVDAKQLQRTGQQKGYVEFKHVTFSYPGAEQPALSDITFQANPGEVTAIIGGTGAGKSTLVGLIPRFYDIDEGSILIDGVDLRELAQEDLRSKIGFVPQKAVLFSGSIAENIRYGKEDATSEEIEHAARIAQATEFISDMKDGFDSTIAQGGNNVSGGQKQRLSIARALVRHPEIYIFDDSFSALDFKTDARLRSALKEETRASTVLIVAQRVSTVMDADRIIVLDEGKIVGIGTHRELMETSKVYYEIVSSQLSMEEIA</sequence>
<keyword evidence="4 9" id="KW-0812">Transmembrane</keyword>
<dbReference type="PROSITE" id="PS50929">
    <property type="entry name" value="ABC_TM1F"/>
    <property type="match status" value="1"/>
</dbReference>
<evidence type="ECO:0000256" key="4">
    <source>
        <dbReference type="ARBA" id="ARBA00022692"/>
    </source>
</evidence>
<gene>
    <name evidence="12" type="ORF">KDA_35260</name>
</gene>
<keyword evidence="13" id="KW-1185">Reference proteome</keyword>
<dbReference type="GO" id="GO:0016887">
    <property type="term" value="F:ATP hydrolysis activity"/>
    <property type="evidence" value="ECO:0007669"/>
    <property type="project" value="InterPro"/>
</dbReference>
<comment type="subcellular location">
    <subcellularLocation>
        <location evidence="1">Cell membrane</location>
        <topology evidence="1">Multi-pass membrane protein</topology>
    </subcellularLocation>
</comment>
<dbReference type="InterPro" id="IPR027417">
    <property type="entry name" value="P-loop_NTPase"/>
</dbReference>
<dbReference type="Pfam" id="PF00664">
    <property type="entry name" value="ABC_membrane"/>
    <property type="match status" value="1"/>
</dbReference>
<feature type="transmembrane region" description="Helical" evidence="9">
    <location>
        <begin position="155"/>
        <end position="178"/>
    </location>
</feature>
<evidence type="ECO:0000256" key="8">
    <source>
        <dbReference type="ARBA" id="ARBA00023136"/>
    </source>
</evidence>
<dbReference type="OrthoDB" id="9771903at2"/>
<evidence type="ECO:0000256" key="2">
    <source>
        <dbReference type="ARBA" id="ARBA00022448"/>
    </source>
</evidence>
<dbReference type="GO" id="GO:0005524">
    <property type="term" value="F:ATP binding"/>
    <property type="evidence" value="ECO:0007669"/>
    <property type="project" value="UniProtKB-KW"/>
</dbReference>
<feature type="transmembrane region" description="Helical" evidence="9">
    <location>
        <begin position="12"/>
        <end position="31"/>
    </location>
</feature>
<evidence type="ECO:0000256" key="5">
    <source>
        <dbReference type="ARBA" id="ARBA00022741"/>
    </source>
</evidence>
<accession>A0A402B9R1</accession>
<dbReference type="Proteomes" id="UP000287171">
    <property type="component" value="Unassembled WGS sequence"/>
</dbReference>
<dbReference type="FunFam" id="1.20.1560.10:FF:000040">
    <property type="entry name" value="Multidrug ABC transporter ATP-binding protein"/>
    <property type="match status" value="1"/>
</dbReference>
<reference evidence="13" key="1">
    <citation type="submission" date="2018-12" db="EMBL/GenBank/DDBJ databases">
        <title>Tengunoibacter tsumagoiensis gen. nov., sp. nov., Dictyobacter kobayashii sp. nov., D. alpinus sp. nov., and D. joshuensis sp. nov. and description of Dictyobacteraceae fam. nov. within the order Ktedonobacterales isolated from Tengu-no-mugimeshi.</title>
        <authorList>
            <person name="Wang C.M."/>
            <person name="Zheng Y."/>
            <person name="Sakai Y."/>
            <person name="Toyoda A."/>
            <person name="Minakuchi Y."/>
            <person name="Abe K."/>
            <person name="Yokota A."/>
            <person name="Yabe S."/>
        </authorList>
    </citation>
    <scope>NUCLEOTIDE SEQUENCE [LARGE SCALE GENOMIC DNA]</scope>
    <source>
        <strain evidence="13">Uno16</strain>
    </source>
</reference>
<dbReference type="EMBL" id="BIFT01000001">
    <property type="protein sequence ID" value="GCE28042.1"/>
    <property type="molecule type" value="Genomic_DNA"/>
</dbReference>
<keyword evidence="8 9" id="KW-0472">Membrane</keyword>
<evidence type="ECO:0000256" key="7">
    <source>
        <dbReference type="ARBA" id="ARBA00022989"/>
    </source>
</evidence>
<dbReference type="PANTHER" id="PTHR43394:SF1">
    <property type="entry name" value="ATP-BINDING CASSETTE SUB-FAMILY B MEMBER 10, MITOCHONDRIAL"/>
    <property type="match status" value="1"/>
</dbReference>
<dbReference type="RefSeq" id="WP_126628307.1">
    <property type="nucleotide sequence ID" value="NZ_BIFT01000001.1"/>
</dbReference>
<evidence type="ECO:0000256" key="6">
    <source>
        <dbReference type="ARBA" id="ARBA00022840"/>
    </source>
</evidence>
<dbReference type="GO" id="GO:0005886">
    <property type="term" value="C:plasma membrane"/>
    <property type="evidence" value="ECO:0007669"/>
    <property type="project" value="UniProtKB-SubCell"/>
</dbReference>
<feature type="domain" description="ABC transmembrane type-1" evidence="11">
    <location>
        <begin position="16"/>
        <end position="298"/>
    </location>
</feature>
<keyword evidence="3" id="KW-1003">Cell membrane</keyword>
<proteinExistence type="predicted"/>
<evidence type="ECO:0000259" key="11">
    <source>
        <dbReference type="PROSITE" id="PS50929"/>
    </source>
</evidence>
<dbReference type="InterPro" id="IPR011527">
    <property type="entry name" value="ABC1_TM_dom"/>
</dbReference>
<evidence type="ECO:0000313" key="13">
    <source>
        <dbReference type="Proteomes" id="UP000287171"/>
    </source>
</evidence>
<dbReference type="SUPFAM" id="SSF52540">
    <property type="entry name" value="P-loop containing nucleoside triphosphate hydrolases"/>
    <property type="match status" value="1"/>
</dbReference>
<evidence type="ECO:0000256" key="1">
    <source>
        <dbReference type="ARBA" id="ARBA00004651"/>
    </source>
</evidence>
<dbReference type="PANTHER" id="PTHR43394">
    <property type="entry name" value="ATP-DEPENDENT PERMEASE MDL1, MITOCHONDRIAL"/>
    <property type="match status" value="1"/>
</dbReference>
<dbReference type="FunFam" id="3.40.50.300:FF:000854">
    <property type="entry name" value="Multidrug ABC transporter ATP-binding protein"/>
    <property type="match status" value="1"/>
</dbReference>
<dbReference type="SMART" id="SM00382">
    <property type="entry name" value="AAA"/>
    <property type="match status" value="1"/>
</dbReference>
<evidence type="ECO:0000256" key="9">
    <source>
        <dbReference type="SAM" id="Phobius"/>
    </source>
</evidence>
<comment type="caution">
    <text evidence="12">The sequence shown here is derived from an EMBL/GenBank/DDBJ whole genome shotgun (WGS) entry which is preliminary data.</text>
</comment>
<dbReference type="InterPro" id="IPR036640">
    <property type="entry name" value="ABC1_TM_sf"/>
</dbReference>
<feature type="transmembrane region" description="Helical" evidence="9">
    <location>
        <begin position="51"/>
        <end position="76"/>
    </location>
</feature>
<dbReference type="InterPro" id="IPR039421">
    <property type="entry name" value="Type_1_exporter"/>
</dbReference>
<dbReference type="InterPro" id="IPR003439">
    <property type="entry name" value="ABC_transporter-like_ATP-bd"/>
</dbReference>
<protein>
    <submittedName>
        <fullName evidence="12">Multidrug ABC transporter ATP-binding protein</fullName>
    </submittedName>
</protein>
<name>A0A402B9R1_9CHLR</name>
<dbReference type="SUPFAM" id="SSF90123">
    <property type="entry name" value="ABC transporter transmembrane region"/>
    <property type="match status" value="1"/>
</dbReference>
<dbReference type="InterPro" id="IPR017871">
    <property type="entry name" value="ABC_transporter-like_CS"/>
</dbReference>
<dbReference type="PROSITE" id="PS00211">
    <property type="entry name" value="ABC_TRANSPORTER_1"/>
    <property type="match status" value="1"/>
</dbReference>